<dbReference type="PANTHER" id="PTHR37049:SF5">
    <property type="entry name" value="TAIL SPECIFIC PROTEASE DOMAIN-CONTAINING PROTEIN"/>
    <property type="match status" value="1"/>
</dbReference>
<evidence type="ECO:0000313" key="6">
    <source>
        <dbReference type="Proteomes" id="UP000192927"/>
    </source>
</evidence>
<dbReference type="Proteomes" id="UP000192927">
    <property type="component" value="Unassembled WGS sequence"/>
</dbReference>
<keyword evidence="5" id="KW-0378">Hydrolase</keyword>
<feature type="chain" id="PRO_5013162200" evidence="2">
    <location>
        <begin position="27"/>
        <end position="889"/>
    </location>
</feature>
<reference evidence="6" key="1">
    <citation type="submission" date="2017-03" db="EMBL/GenBank/DDBJ databases">
        <authorList>
            <person name="Sharma R."/>
            <person name="Thines M."/>
        </authorList>
    </citation>
    <scope>NUCLEOTIDE SEQUENCE [LARGE SCALE GENOMIC DNA]</scope>
</reference>
<dbReference type="EMBL" id="FWEW01003727">
    <property type="protein sequence ID" value="SLM40443.1"/>
    <property type="molecule type" value="Genomic_DNA"/>
</dbReference>
<dbReference type="InterPro" id="IPR052766">
    <property type="entry name" value="S41A_metabolite_peptidase"/>
</dbReference>
<keyword evidence="5" id="KW-0645">Protease</keyword>
<feature type="region of interest" description="Disordered" evidence="1">
    <location>
        <begin position="318"/>
        <end position="341"/>
    </location>
</feature>
<evidence type="ECO:0000313" key="5">
    <source>
        <dbReference type="EMBL" id="SLM40443.1"/>
    </source>
</evidence>
<feature type="signal peptide" evidence="2">
    <location>
        <begin position="1"/>
        <end position="26"/>
    </location>
</feature>
<evidence type="ECO:0000259" key="4">
    <source>
        <dbReference type="Pfam" id="PF23658"/>
    </source>
</evidence>
<dbReference type="AlphaFoldDB" id="A0A1W5DB92"/>
<feature type="compositionally biased region" description="Low complexity" evidence="1">
    <location>
        <begin position="326"/>
        <end position="341"/>
    </location>
</feature>
<dbReference type="Pfam" id="PF23658">
    <property type="entry name" value="PDZ_CPAF_rel"/>
    <property type="match status" value="1"/>
</dbReference>
<dbReference type="GO" id="GO:0006508">
    <property type="term" value="P:proteolysis"/>
    <property type="evidence" value="ECO:0007669"/>
    <property type="project" value="UniProtKB-KW"/>
</dbReference>
<dbReference type="PANTHER" id="PTHR37049">
    <property type="entry name" value="PEPTIDASE S41 FAMILY PROTEIN"/>
    <property type="match status" value="1"/>
</dbReference>
<dbReference type="SUPFAM" id="SSF52096">
    <property type="entry name" value="ClpP/crotonase"/>
    <property type="match status" value="1"/>
</dbReference>
<organism evidence="5 6">
    <name type="scientific">Lasallia pustulata</name>
    <dbReference type="NCBI Taxonomy" id="136370"/>
    <lineage>
        <taxon>Eukaryota</taxon>
        <taxon>Fungi</taxon>
        <taxon>Dikarya</taxon>
        <taxon>Ascomycota</taxon>
        <taxon>Pezizomycotina</taxon>
        <taxon>Lecanoromycetes</taxon>
        <taxon>OSLEUM clade</taxon>
        <taxon>Umbilicariomycetidae</taxon>
        <taxon>Umbilicariales</taxon>
        <taxon>Umbilicariaceae</taxon>
        <taxon>Lasallia</taxon>
    </lineage>
</organism>
<dbReference type="InterPro" id="IPR056186">
    <property type="entry name" value="PDZ_CPAF-rel"/>
</dbReference>
<keyword evidence="2" id="KW-0732">Signal</keyword>
<sequence>MAFPLSLSAALLLSILASLFQTPSLAKSSIPSRRQAPPALSSRDVAQDACGTLFNWLQANYTVFTALQVYDCLIIVPLNHTVATQFISYYKDTLEFQSTLAYLKDPPASYQQPAVDLLAGLDRIQGQVDAGILTTQYDFELAVQTLVYSAHDSHLQLYAGLTDVFSFGSPFYVSSVSEDGVAIPKVYFTEDLISAQQSGGQWNASAIHTVNGQPATDFFTQFAAENSQGYLEPHADWNNLMYSPASDIQGLVNAFEGSSPFYPGDVFSLVLENGTGVPDLTWLAVINDLSNVVSIANYSDFYSYFVVDDYDDYTAASARRKKRDSVTSPPTVSTSSTAPTQTSWSDTFFPLSLAYPQNPAVVEPNLGDGGVITGYFLEESSTGVLSIPNFSSDDVMAFSTTVGNFLQKSKASGVKKIVIDLQQNWGGLTLLATDTFKQFFPTIDPFGGSRERAQKYAYALGNTYTNYYNASLLNPNQSLSVDYSNSVWVAPLFLDAATGQNFSSWAQYFGPHQDGLDYFTTIQRDNLSSIPFDEASLGAVVDGYANRTNLTAVSPYAAEDIIILTDALCASTCTLFVEMMHHEAGVRTVVAGGRPQVGPMQALAGTRGARYYEAADIDSDIFLAEAINVSVTADLPDRDIEFRIDIASFNLRDQIRRGENFPLQFAYEAADCRIFFTPQTFNNYAALWQYAADAIWTNPKLCVQGSTNQPSAGNATDTVGPTAAEKASWAVCANDGRTEAGNIFHPRALSEPLRPRAPIPVKIPCIWCAAASAIYLKINYFNGGEPGNGISPSVIKMLSDTIDQLDAHIAKHGDGVIPHGAFDHQAMGFSWYSVNVNNHQQTWGVVAHAVNALLTFMLNYQSFGMAQFLIFDGENQVGTGTLGPSFSRG</sequence>
<feature type="domain" description="Tail specific protease" evidence="3">
    <location>
        <begin position="382"/>
        <end position="584"/>
    </location>
</feature>
<dbReference type="Pfam" id="PF03572">
    <property type="entry name" value="Peptidase_S41"/>
    <property type="match status" value="1"/>
</dbReference>
<evidence type="ECO:0000256" key="1">
    <source>
        <dbReference type="SAM" id="MobiDB-lite"/>
    </source>
</evidence>
<keyword evidence="6" id="KW-1185">Reference proteome</keyword>
<dbReference type="InterPro" id="IPR029045">
    <property type="entry name" value="ClpP/crotonase-like_dom_sf"/>
</dbReference>
<proteinExistence type="predicted"/>
<evidence type="ECO:0000256" key="2">
    <source>
        <dbReference type="SAM" id="SignalP"/>
    </source>
</evidence>
<feature type="domain" description="CPAF-like PDZ" evidence="4">
    <location>
        <begin position="166"/>
        <end position="286"/>
    </location>
</feature>
<dbReference type="InterPro" id="IPR005151">
    <property type="entry name" value="Tail-specific_protease"/>
</dbReference>
<accession>A0A1W5DB92</accession>
<evidence type="ECO:0000259" key="3">
    <source>
        <dbReference type="Pfam" id="PF03572"/>
    </source>
</evidence>
<dbReference type="Gene3D" id="3.90.226.10">
    <property type="entry name" value="2-enoyl-CoA Hydratase, Chain A, domain 1"/>
    <property type="match status" value="1"/>
</dbReference>
<name>A0A1W5DB92_9LECA</name>
<dbReference type="GO" id="GO:0008236">
    <property type="term" value="F:serine-type peptidase activity"/>
    <property type="evidence" value="ECO:0007669"/>
    <property type="project" value="InterPro"/>
</dbReference>
<protein>
    <submittedName>
        <fullName evidence="5">Tail specific protease</fullName>
    </submittedName>
</protein>